<feature type="transmembrane region" description="Helical" evidence="3">
    <location>
        <begin position="12"/>
        <end position="31"/>
    </location>
</feature>
<evidence type="ECO:0000256" key="2">
    <source>
        <dbReference type="PIRNR" id="PIRNR016661"/>
    </source>
</evidence>
<feature type="transmembrane region" description="Helical" evidence="3">
    <location>
        <begin position="37"/>
        <end position="54"/>
    </location>
</feature>
<dbReference type="PANTHER" id="PTHR34295:SF1">
    <property type="entry name" value="BIOTIN TRANSPORTER BIOY"/>
    <property type="match status" value="1"/>
</dbReference>
<keyword evidence="2" id="KW-1003">Cell membrane</keyword>
<dbReference type="GO" id="GO:0015225">
    <property type="term" value="F:biotin transmembrane transporter activity"/>
    <property type="evidence" value="ECO:0007669"/>
    <property type="project" value="UniProtKB-UniRule"/>
</dbReference>
<evidence type="ECO:0000256" key="3">
    <source>
        <dbReference type="SAM" id="Phobius"/>
    </source>
</evidence>
<dbReference type="AlphaFoldDB" id="A0A7H0SPD4"/>
<dbReference type="Pfam" id="PF02632">
    <property type="entry name" value="BioY"/>
    <property type="match status" value="1"/>
</dbReference>
<dbReference type="RefSeq" id="WP_187973725.1">
    <property type="nucleotide sequence ID" value="NZ_CP046884.1"/>
</dbReference>
<feature type="transmembrane region" description="Helical" evidence="3">
    <location>
        <begin position="121"/>
        <end position="144"/>
    </location>
</feature>
<feature type="transmembrane region" description="Helical" evidence="3">
    <location>
        <begin position="91"/>
        <end position="109"/>
    </location>
</feature>
<evidence type="ECO:0000313" key="5">
    <source>
        <dbReference type="Proteomes" id="UP000516320"/>
    </source>
</evidence>
<protein>
    <recommendedName>
        <fullName evidence="2">Biotin transporter</fullName>
    </recommendedName>
</protein>
<keyword evidence="3" id="KW-1133">Transmembrane helix</keyword>
<evidence type="ECO:0000313" key="4">
    <source>
        <dbReference type="EMBL" id="QNQ90409.1"/>
    </source>
</evidence>
<feature type="transmembrane region" description="Helical" evidence="3">
    <location>
        <begin position="164"/>
        <end position="185"/>
    </location>
</feature>
<dbReference type="Proteomes" id="UP000516320">
    <property type="component" value="Chromosome"/>
</dbReference>
<dbReference type="PANTHER" id="PTHR34295">
    <property type="entry name" value="BIOTIN TRANSPORTER BIOY"/>
    <property type="match status" value="1"/>
</dbReference>
<name>A0A7H0SPD4_9CORY</name>
<accession>A0A7H0SPD4</accession>
<dbReference type="Gene3D" id="1.10.1760.20">
    <property type="match status" value="1"/>
</dbReference>
<reference evidence="4 5" key="1">
    <citation type="submission" date="2019-12" db="EMBL/GenBank/DDBJ databases">
        <title>Corynebacterium sp. nov., isolated from feces of the Anser Albifrons in China.</title>
        <authorList>
            <person name="Liu Q."/>
        </authorList>
    </citation>
    <scope>NUCLEOTIDE SEQUENCE [LARGE SCALE GENOMIC DNA]</scope>
    <source>
        <strain evidence="4 5">4H37-19</strain>
    </source>
</reference>
<dbReference type="EMBL" id="CP046884">
    <property type="protein sequence ID" value="QNQ90409.1"/>
    <property type="molecule type" value="Genomic_DNA"/>
</dbReference>
<dbReference type="InterPro" id="IPR003784">
    <property type="entry name" value="BioY"/>
</dbReference>
<comment type="subcellular location">
    <subcellularLocation>
        <location evidence="2">Cell membrane</location>
        <topology evidence="2">Multi-pass membrane protein</topology>
    </subcellularLocation>
</comment>
<keyword evidence="5" id="KW-1185">Reference proteome</keyword>
<keyword evidence="3" id="KW-0812">Transmembrane</keyword>
<keyword evidence="2 3" id="KW-0472">Membrane</keyword>
<dbReference type="KEGG" id="cpoy:GP475_07005"/>
<feature type="transmembrane region" description="Helical" evidence="3">
    <location>
        <begin position="61"/>
        <end position="79"/>
    </location>
</feature>
<proteinExistence type="inferred from homology"/>
<sequence length="191" mass="20092">MTNSRPSYTTADLAYITVFAALICVLGFFSIPIGGLGVPIVLQNAGIILAGLVLGGRRGTLTTCLFLIIGIVLPVLAGGRTTLAALAGPTAGYLLGYILSAFVAGIIAYQAPEKKLGRILVFALASIAAVATQYLFGILGLMWRSSLDFTAALIAQGPYILGDIYKLIFVIIIALGVHMAFPDLIRHRSRP</sequence>
<evidence type="ECO:0000256" key="1">
    <source>
        <dbReference type="ARBA" id="ARBA00010692"/>
    </source>
</evidence>
<gene>
    <name evidence="4" type="ORF">GP475_07005</name>
</gene>
<dbReference type="GO" id="GO:0005886">
    <property type="term" value="C:plasma membrane"/>
    <property type="evidence" value="ECO:0007669"/>
    <property type="project" value="UniProtKB-SubCell"/>
</dbReference>
<dbReference type="PIRSF" id="PIRSF016661">
    <property type="entry name" value="BioY"/>
    <property type="match status" value="1"/>
</dbReference>
<organism evidence="4 5">
    <name type="scientific">Corynebacterium poyangense</name>
    <dbReference type="NCBI Taxonomy" id="2684405"/>
    <lineage>
        <taxon>Bacteria</taxon>
        <taxon>Bacillati</taxon>
        <taxon>Actinomycetota</taxon>
        <taxon>Actinomycetes</taxon>
        <taxon>Mycobacteriales</taxon>
        <taxon>Corynebacteriaceae</taxon>
        <taxon>Corynebacterium</taxon>
    </lineage>
</organism>
<comment type="similarity">
    <text evidence="1 2">Belongs to the BioY family.</text>
</comment>
<keyword evidence="2" id="KW-0813">Transport</keyword>